<sequence length="443" mass="49060">MASGVGAAVGRRVQSKHIVLGLAVGTAIYFILRLAPAGELTALAREDQVRRADELSQPACRQGRTPRDMPVGWASAEMQSSERSLGWMRLDQEDKRLEACRLGNGGHNSGSRGSVKTWALDWKGAIEDWFGVSTVRVAGTEICVDSVSKDVIYRSACVDGYRTSRYCRAAQLHPKQRAPTYADYPSPRCTKAYPFRWRALCCTWHSIERNRTIDQQRHYQAFGTWEIFRQSFHNLRSTALKYDNLCHLLQRRPSEEVRVLEYGAGIAPGSFRLGGGGFHDANILGGKTACSVPIKSATVVDISGEHLYFGAWRLKNLLLERGMQSSIRVVEADGESLPSLPAQAFDVAIVLTVLEHVPDPLSVMRLILNSLNRPGAIMMDFCAELSTAKAAANPYNSPNLGSSAMLRSQTLAYVNNECTEIFFNKDSGSNHCRPMYFDCSSKQ</sequence>
<dbReference type="GO" id="GO:0008757">
    <property type="term" value="F:S-adenosylmethionine-dependent methyltransferase activity"/>
    <property type="evidence" value="ECO:0007669"/>
    <property type="project" value="InterPro"/>
</dbReference>
<evidence type="ECO:0000313" key="2">
    <source>
        <dbReference type="EMBL" id="CAE0699945.1"/>
    </source>
</evidence>
<reference evidence="2" key="1">
    <citation type="submission" date="2021-01" db="EMBL/GenBank/DDBJ databases">
        <authorList>
            <person name="Corre E."/>
            <person name="Pelletier E."/>
            <person name="Niang G."/>
            <person name="Scheremetjew M."/>
            <person name="Finn R."/>
            <person name="Kale V."/>
            <person name="Holt S."/>
            <person name="Cochrane G."/>
            <person name="Meng A."/>
            <person name="Brown T."/>
            <person name="Cohen L."/>
        </authorList>
    </citation>
    <scope>NUCLEOTIDE SEQUENCE</scope>
    <source>
        <strain evidence="2">CCMP1756</strain>
    </source>
</reference>
<dbReference type="Pfam" id="PF08241">
    <property type="entry name" value="Methyltransf_11"/>
    <property type="match status" value="1"/>
</dbReference>
<evidence type="ECO:0000313" key="3">
    <source>
        <dbReference type="EMBL" id="CAH0372484.1"/>
    </source>
</evidence>
<accession>A0A7S4A0A9</accession>
<protein>
    <recommendedName>
        <fullName evidence="1">Methyltransferase type 11 domain-containing protein</fullName>
    </recommendedName>
</protein>
<reference evidence="3" key="2">
    <citation type="submission" date="2021-11" db="EMBL/GenBank/DDBJ databases">
        <authorList>
            <consortium name="Genoscope - CEA"/>
            <person name="William W."/>
        </authorList>
    </citation>
    <scope>NUCLEOTIDE SEQUENCE</scope>
</reference>
<dbReference type="Gene3D" id="3.40.50.150">
    <property type="entry name" value="Vaccinia Virus protein VP39"/>
    <property type="match status" value="1"/>
</dbReference>
<dbReference type="EMBL" id="CAKKNE010000003">
    <property type="protein sequence ID" value="CAH0372484.1"/>
    <property type="molecule type" value="Genomic_DNA"/>
</dbReference>
<dbReference type="EMBL" id="HBIW01017852">
    <property type="protein sequence ID" value="CAE0699945.1"/>
    <property type="molecule type" value="Transcribed_RNA"/>
</dbReference>
<dbReference type="AlphaFoldDB" id="A0A7S4A0A9"/>
<proteinExistence type="predicted"/>
<keyword evidence="4" id="KW-1185">Reference proteome</keyword>
<organism evidence="2">
    <name type="scientific">Pelagomonas calceolata</name>
    <dbReference type="NCBI Taxonomy" id="35677"/>
    <lineage>
        <taxon>Eukaryota</taxon>
        <taxon>Sar</taxon>
        <taxon>Stramenopiles</taxon>
        <taxon>Ochrophyta</taxon>
        <taxon>Pelagophyceae</taxon>
        <taxon>Pelagomonadales</taxon>
        <taxon>Pelagomonadaceae</taxon>
        <taxon>Pelagomonas</taxon>
    </lineage>
</organism>
<name>A0A7S4A0A9_9STRA</name>
<dbReference type="InterPro" id="IPR013216">
    <property type="entry name" value="Methyltransf_11"/>
</dbReference>
<feature type="domain" description="Methyltransferase type 11" evidence="1">
    <location>
        <begin position="295"/>
        <end position="377"/>
    </location>
</feature>
<dbReference type="CDD" id="cd02440">
    <property type="entry name" value="AdoMet_MTases"/>
    <property type="match status" value="1"/>
</dbReference>
<evidence type="ECO:0000259" key="1">
    <source>
        <dbReference type="Pfam" id="PF08241"/>
    </source>
</evidence>
<dbReference type="InterPro" id="IPR029063">
    <property type="entry name" value="SAM-dependent_MTases_sf"/>
</dbReference>
<gene>
    <name evidence="2" type="ORF">PCAL00307_LOCUS15381</name>
    <name evidence="3" type="ORF">PECAL_3P24840</name>
</gene>
<evidence type="ECO:0000313" key="4">
    <source>
        <dbReference type="Proteomes" id="UP000789595"/>
    </source>
</evidence>
<dbReference type="SUPFAM" id="SSF53335">
    <property type="entry name" value="S-adenosyl-L-methionine-dependent methyltransferases"/>
    <property type="match status" value="1"/>
</dbReference>
<dbReference type="OrthoDB" id="10017101at2759"/>
<dbReference type="Proteomes" id="UP000789595">
    <property type="component" value="Unassembled WGS sequence"/>
</dbReference>